<dbReference type="Gene3D" id="2.10.110.10">
    <property type="entry name" value="Cysteine Rich Protein"/>
    <property type="match status" value="1"/>
</dbReference>
<dbReference type="WBParaSite" id="maker-uti_cns_0015927-snap-gene-0.2-mRNA-1">
    <property type="protein sequence ID" value="maker-uti_cns_0015927-snap-gene-0.2-mRNA-1"/>
    <property type="gene ID" value="maker-uti_cns_0015927-snap-gene-0.2"/>
</dbReference>
<dbReference type="AlphaFoldDB" id="A0A1I8IRK8"/>
<dbReference type="Pfam" id="PF00412">
    <property type="entry name" value="LIM"/>
    <property type="match status" value="1"/>
</dbReference>
<keyword evidence="7" id="KW-1185">Reference proteome</keyword>
<proteinExistence type="predicted"/>
<keyword evidence="1 5" id="KW-0479">Metal-binding</keyword>
<evidence type="ECO:0000256" key="4">
    <source>
        <dbReference type="ARBA" id="ARBA00023038"/>
    </source>
</evidence>
<dbReference type="PANTHER" id="PTHR46074:SF5">
    <property type="entry name" value="LIM DOMAIN-CONTAINING PROTEIN C"/>
    <property type="match status" value="1"/>
</dbReference>
<evidence type="ECO:0000313" key="7">
    <source>
        <dbReference type="Proteomes" id="UP000095280"/>
    </source>
</evidence>
<dbReference type="Proteomes" id="UP000095280">
    <property type="component" value="Unplaced"/>
</dbReference>
<evidence type="ECO:0000256" key="5">
    <source>
        <dbReference type="PROSITE-ProRule" id="PRU00125"/>
    </source>
</evidence>
<accession>A0A1I8IRK8</accession>
<dbReference type="SUPFAM" id="SSF57716">
    <property type="entry name" value="Glucocorticoid receptor-like (DNA-binding domain)"/>
    <property type="match status" value="2"/>
</dbReference>
<evidence type="ECO:0000256" key="3">
    <source>
        <dbReference type="ARBA" id="ARBA00022833"/>
    </source>
</evidence>
<keyword evidence="2" id="KW-0677">Repeat</keyword>
<organism evidence="7 8">
    <name type="scientific">Macrostomum lignano</name>
    <dbReference type="NCBI Taxonomy" id="282301"/>
    <lineage>
        <taxon>Eukaryota</taxon>
        <taxon>Metazoa</taxon>
        <taxon>Spiralia</taxon>
        <taxon>Lophotrochozoa</taxon>
        <taxon>Platyhelminthes</taxon>
        <taxon>Rhabditophora</taxon>
        <taxon>Macrostomorpha</taxon>
        <taxon>Macrostomida</taxon>
        <taxon>Macrostomidae</taxon>
        <taxon>Macrostomum</taxon>
    </lineage>
</organism>
<dbReference type="PROSITE" id="PS50023">
    <property type="entry name" value="LIM_DOMAIN_2"/>
    <property type="match status" value="1"/>
</dbReference>
<dbReference type="PANTHER" id="PTHR46074">
    <property type="entry name" value="CYSTEINE-RICH PROTEIN CRIP FAMILY MEMBER"/>
    <property type="match status" value="1"/>
</dbReference>
<dbReference type="CDD" id="cd09478">
    <property type="entry name" value="LIM_CRIP"/>
    <property type="match status" value="1"/>
</dbReference>
<dbReference type="InterPro" id="IPR001781">
    <property type="entry name" value="Znf_LIM"/>
</dbReference>
<evidence type="ECO:0000256" key="2">
    <source>
        <dbReference type="ARBA" id="ARBA00022737"/>
    </source>
</evidence>
<evidence type="ECO:0000256" key="1">
    <source>
        <dbReference type="ARBA" id="ARBA00022723"/>
    </source>
</evidence>
<keyword evidence="3 5" id="KW-0862">Zinc</keyword>
<dbReference type="PROSITE" id="PS00478">
    <property type="entry name" value="LIM_DOMAIN_1"/>
    <property type="match status" value="1"/>
</dbReference>
<name>A0A1I8IRK8_9PLAT</name>
<sequence length="372" mass="40664">MYLEWRVVQYGAAVHLRRLQPVVGHQVRSQRQHLRHLLRHVPPQGGVAALAAGEHDGVIFRLFVGARGDALRPVRPLADAPSSLFDGCFISTQVRRPQPLPGGISSGVIVSSGFQVLHSAELQAVQAVVESDRGTRGELDGRLRAAAAVWGRLGCRRVRGLRRLSSEGMELRRNLRSEPECSAGEGSNGVCIGSTAALTELEIRKPQKSRCLTLTTLFQQHRLIVLPSCHLTTSDVCLGCFQSLHLPSRRFLNAPVETLANKTAPPTKSMKLFANGQDGSVISPGSKMPKCPKCNKEVYFAEKVTSLGKDWHRPCLRCEKCNKTLSAGSHSEHDGKPYCNRPCYAALFGPGGELFSQRGVVLGTREQLHVYA</sequence>
<dbReference type="GO" id="GO:0046872">
    <property type="term" value="F:metal ion binding"/>
    <property type="evidence" value="ECO:0007669"/>
    <property type="project" value="UniProtKB-KW"/>
</dbReference>
<evidence type="ECO:0000259" key="6">
    <source>
        <dbReference type="PROSITE" id="PS50023"/>
    </source>
</evidence>
<dbReference type="FunFam" id="2.10.110.10:FF:000025">
    <property type="entry name" value="Cysteine-rich protein 2"/>
    <property type="match status" value="1"/>
</dbReference>
<reference evidence="8" key="1">
    <citation type="submission" date="2016-11" db="UniProtKB">
        <authorList>
            <consortium name="WormBaseParasite"/>
        </authorList>
    </citation>
    <scope>IDENTIFICATION</scope>
</reference>
<keyword evidence="4 5" id="KW-0440">LIM domain</keyword>
<feature type="domain" description="LIM zinc-binding" evidence="6">
    <location>
        <begin position="289"/>
        <end position="350"/>
    </location>
</feature>
<protein>
    <submittedName>
        <fullName evidence="8">LIM zinc-binding domain-containing protein</fullName>
    </submittedName>
</protein>
<dbReference type="SMART" id="SM00132">
    <property type="entry name" value="LIM"/>
    <property type="match status" value="1"/>
</dbReference>
<evidence type="ECO:0000313" key="8">
    <source>
        <dbReference type="WBParaSite" id="maker-uti_cns_0015927-snap-gene-0.2-mRNA-1"/>
    </source>
</evidence>